<keyword evidence="2" id="KW-0408">Iron</keyword>
<dbReference type="Pfam" id="PF00210">
    <property type="entry name" value="Ferritin"/>
    <property type="match status" value="1"/>
</dbReference>
<comment type="similarity">
    <text evidence="1">Belongs to the ferritin family.</text>
</comment>
<dbReference type="GO" id="GO:0006826">
    <property type="term" value="P:iron ion transport"/>
    <property type="evidence" value="ECO:0007669"/>
    <property type="project" value="InterPro"/>
</dbReference>
<proteinExistence type="inferred from homology"/>
<dbReference type="AlphaFoldDB" id="A0A9P0B8E0"/>
<dbReference type="InterPro" id="IPR008331">
    <property type="entry name" value="Ferritin_DPS_dom"/>
</dbReference>
<keyword evidence="5" id="KW-1185">Reference proteome</keyword>
<feature type="binding site" evidence="2">
    <location>
        <position position="141"/>
    </location>
    <ligand>
        <name>Fe cation</name>
        <dbReference type="ChEBI" id="CHEBI:24875"/>
        <label>1</label>
    </ligand>
</feature>
<evidence type="ECO:0000313" key="5">
    <source>
        <dbReference type="Proteomes" id="UP001154078"/>
    </source>
</evidence>
<evidence type="ECO:0000256" key="2">
    <source>
        <dbReference type="PIRSR" id="PIRSR601519-1"/>
    </source>
</evidence>
<dbReference type="GO" id="GO:0008198">
    <property type="term" value="F:ferrous iron binding"/>
    <property type="evidence" value="ECO:0007669"/>
    <property type="project" value="TreeGrafter"/>
</dbReference>
<keyword evidence="2" id="KW-0479">Metal-binding</keyword>
<organism evidence="4 5">
    <name type="scientific">Brassicogethes aeneus</name>
    <name type="common">Rape pollen beetle</name>
    <name type="synonym">Meligethes aeneus</name>
    <dbReference type="NCBI Taxonomy" id="1431903"/>
    <lineage>
        <taxon>Eukaryota</taxon>
        <taxon>Metazoa</taxon>
        <taxon>Ecdysozoa</taxon>
        <taxon>Arthropoda</taxon>
        <taxon>Hexapoda</taxon>
        <taxon>Insecta</taxon>
        <taxon>Pterygota</taxon>
        <taxon>Neoptera</taxon>
        <taxon>Endopterygota</taxon>
        <taxon>Coleoptera</taxon>
        <taxon>Polyphaga</taxon>
        <taxon>Cucujiformia</taxon>
        <taxon>Nitidulidae</taxon>
        <taxon>Meligethinae</taxon>
        <taxon>Brassicogethes</taxon>
    </lineage>
</organism>
<evidence type="ECO:0000313" key="4">
    <source>
        <dbReference type="EMBL" id="CAH0559980.1"/>
    </source>
</evidence>
<feature type="binding site" evidence="2">
    <location>
        <position position="182"/>
    </location>
    <ligand>
        <name>Fe cation</name>
        <dbReference type="ChEBI" id="CHEBI:24875"/>
        <label>1</label>
    </ligand>
</feature>
<dbReference type="GO" id="GO:0008199">
    <property type="term" value="F:ferric iron binding"/>
    <property type="evidence" value="ECO:0007669"/>
    <property type="project" value="InterPro"/>
</dbReference>
<dbReference type="PANTHER" id="PTHR11431">
    <property type="entry name" value="FERRITIN"/>
    <property type="match status" value="1"/>
</dbReference>
<sequence>MQNLASNYFSFLQKFSSPKSCELTSTKLYHENLATPKSQKLLEKIFDKPQEYSNQNMDKLVLLSGQKLNCSTANQCEEPKARKGRHGYHQEVENIVNEQIYHEFNAALSYLAIASHFGQTDIALPGCHGYFFNMHLEEHEHALVFFNYQLMRGGQVKLKGIDTPQVSPKGPADAFNTALEMEIFVKEKLIEVFNVAEKHKDLQVQDLITTDFMEEQNKSICELGRLIERSKITDTPLGEYLFDKMIFSAFVKKDGSKLMNKRSLQDTEINLAYK</sequence>
<accession>A0A9P0B8E0</accession>
<evidence type="ECO:0000256" key="1">
    <source>
        <dbReference type="ARBA" id="ARBA00007513"/>
    </source>
</evidence>
<evidence type="ECO:0000259" key="3">
    <source>
        <dbReference type="Pfam" id="PF00210"/>
    </source>
</evidence>
<dbReference type="InterPro" id="IPR009078">
    <property type="entry name" value="Ferritin-like_SF"/>
</dbReference>
<feature type="binding site" evidence="2">
    <location>
        <position position="216"/>
    </location>
    <ligand>
        <name>Fe cation</name>
        <dbReference type="ChEBI" id="CHEBI:24875"/>
        <label>1</label>
    </ligand>
</feature>
<dbReference type="OrthoDB" id="186462at2759"/>
<dbReference type="PANTHER" id="PTHR11431:SF75">
    <property type="entry name" value="FERRITIN"/>
    <property type="match status" value="1"/>
</dbReference>
<feature type="binding site" evidence="2">
    <location>
        <position position="103"/>
    </location>
    <ligand>
        <name>Fe cation</name>
        <dbReference type="ChEBI" id="CHEBI:24875"/>
        <label>1</label>
    </ligand>
</feature>
<dbReference type="InterPro" id="IPR012347">
    <property type="entry name" value="Ferritin-like"/>
</dbReference>
<reference evidence="4" key="1">
    <citation type="submission" date="2021-12" db="EMBL/GenBank/DDBJ databases">
        <authorList>
            <person name="King R."/>
        </authorList>
    </citation>
    <scope>NUCLEOTIDE SEQUENCE</scope>
</reference>
<dbReference type="CDD" id="cd01056">
    <property type="entry name" value="Euk_Ferritin"/>
    <property type="match status" value="1"/>
</dbReference>
<dbReference type="GO" id="GO:0006879">
    <property type="term" value="P:intracellular iron ion homeostasis"/>
    <property type="evidence" value="ECO:0007669"/>
    <property type="project" value="InterPro"/>
</dbReference>
<dbReference type="SUPFAM" id="SSF47240">
    <property type="entry name" value="Ferritin-like"/>
    <property type="match status" value="1"/>
</dbReference>
<dbReference type="EMBL" id="OV121138">
    <property type="protein sequence ID" value="CAH0559980.1"/>
    <property type="molecule type" value="Genomic_DNA"/>
</dbReference>
<dbReference type="Gene3D" id="1.20.1260.10">
    <property type="match status" value="1"/>
</dbReference>
<feature type="domain" description="Ferritin/DPS" evidence="3">
    <location>
        <begin position="95"/>
        <end position="229"/>
    </location>
</feature>
<gene>
    <name evidence="4" type="ORF">MELIAE_LOCUS9836</name>
</gene>
<name>A0A9P0B8E0_BRAAE</name>
<protein>
    <recommendedName>
        <fullName evidence="3">Ferritin/DPS domain-containing protein</fullName>
    </recommendedName>
</protein>
<feature type="binding site" evidence="2">
    <location>
        <position position="138"/>
    </location>
    <ligand>
        <name>Fe cation</name>
        <dbReference type="ChEBI" id="CHEBI:24875"/>
        <label>1</label>
    </ligand>
</feature>
<dbReference type="InterPro" id="IPR001519">
    <property type="entry name" value="Ferritin"/>
</dbReference>
<dbReference type="GO" id="GO:0005737">
    <property type="term" value="C:cytoplasm"/>
    <property type="evidence" value="ECO:0007669"/>
    <property type="project" value="TreeGrafter"/>
</dbReference>
<dbReference type="Proteomes" id="UP001154078">
    <property type="component" value="Chromosome 7"/>
</dbReference>